<evidence type="ECO:0000313" key="2">
    <source>
        <dbReference type="EMBL" id="MBX43834.1"/>
    </source>
</evidence>
<protein>
    <submittedName>
        <fullName evidence="2">Uncharacterized protein</fullName>
    </submittedName>
</protein>
<evidence type="ECO:0000256" key="1">
    <source>
        <dbReference type="SAM" id="Phobius"/>
    </source>
</evidence>
<name>A0A2P2NN63_RHIMU</name>
<reference evidence="2" key="1">
    <citation type="submission" date="2018-02" db="EMBL/GenBank/DDBJ databases">
        <title>Rhizophora mucronata_Transcriptome.</title>
        <authorList>
            <person name="Meera S.P."/>
            <person name="Sreeshan A."/>
            <person name="Augustine A."/>
        </authorList>
    </citation>
    <scope>NUCLEOTIDE SEQUENCE</scope>
    <source>
        <tissue evidence="2">Leaf</tissue>
    </source>
</reference>
<keyword evidence="1" id="KW-0472">Membrane</keyword>
<keyword evidence="1" id="KW-1133">Transmembrane helix</keyword>
<organism evidence="2">
    <name type="scientific">Rhizophora mucronata</name>
    <name type="common">Asiatic mangrove</name>
    <dbReference type="NCBI Taxonomy" id="61149"/>
    <lineage>
        <taxon>Eukaryota</taxon>
        <taxon>Viridiplantae</taxon>
        <taxon>Streptophyta</taxon>
        <taxon>Embryophyta</taxon>
        <taxon>Tracheophyta</taxon>
        <taxon>Spermatophyta</taxon>
        <taxon>Magnoliopsida</taxon>
        <taxon>eudicotyledons</taxon>
        <taxon>Gunneridae</taxon>
        <taxon>Pentapetalae</taxon>
        <taxon>rosids</taxon>
        <taxon>fabids</taxon>
        <taxon>Malpighiales</taxon>
        <taxon>Rhizophoraceae</taxon>
        <taxon>Rhizophora</taxon>
    </lineage>
</organism>
<accession>A0A2P2NN63</accession>
<dbReference type="EMBL" id="GGEC01063350">
    <property type="protein sequence ID" value="MBX43834.1"/>
    <property type="molecule type" value="Transcribed_RNA"/>
</dbReference>
<keyword evidence="1" id="KW-0812">Transmembrane</keyword>
<sequence length="28" mass="3330">MCVVLYTYNLASYLYNFPFLLSSFSIFL</sequence>
<proteinExistence type="predicted"/>
<feature type="transmembrane region" description="Helical" evidence="1">
    <location>
        <begin position="6"/>
        <end position="27"/>
    </location>
</feature>
<dbReference type="AlphaFoldDB" id="A0A2P2NN63"/>